<dbReference type="GO" id="GO:0140359">
    <property type="term" value="F:ABC-type transporter activity"/>
    <property type="evidence" value="ECO:0007669"/>
    <property type="project" value="InterPro"/>
</dbReference>
<dbReference type="FunFam" id="3.40.50.300:FF:000059">
    <property type="entry name" value="ABC transporter G family member 40"/>
    <property type="match status" value="1"/>
</dbReference>
<feature type="transmembrane region" description="Helical" evidence="11">
    <location>
        <begin position="1469"/>
        <end position="1493"/>
    </location>
</feature>
<dbReference type="SUPFAM" id="SSF52540">
    <property type="entry name" value="P-loop containing nucleoside triphosphate hydrolases"/>
    <property type="match status" value="2"/>
</dbReference>
<feature type="compositionally biased region" description="Acidic residues" evidence="10">
    <location>
        <begin position="61"/>
        <end position="70"/>
    </location>
</feature>
<keyword evidence="4 11" id="KW-0812">Transmembrane</keyword>
<dbReference type="InterPro" id="IPR003593">
    <property type="entry name" value="AAA+_ATPase"/>
</dbReference>
<feature type="transmembrane region" description="Helical" evidence="11">
    <location>
        <begin position="1386"/>
        <end position="1405"/>
    </location>
</feature>
<evidence type="ECO:0000313" key="13">
    <source>
        <dbReference type="EMBL" id="CAK0748752.1"/>
    </source>
</evidence>
<dbReference type="PANTHER" id="PTHR19241">
    <property type="entry name" value="ATP-BINDING CASSETTE TRANSPORTER"/>
    <property type="match status" value="1"/>
</dbReference>
<dbReference type="FunFam" id="3.40.50.300:FF:000179">
    <property type="entry name" value="ABC transporter G family member 34"/>
    <property type="match status" value="1"/>
</dbReference>
<dbReference type="CDD" id="cd03232">
    <property type="entry name" value="ABCG_PDR_domain2"/>
    <property type="match status" value="1"/>
</dbReference>
<evidence type="ECO:0000256" key="2">
    <source>
        <dbReference type="ARBA" id="ARBA00006012"/>
    </source>
</evidence>
<dbReference type="Pfam" id="PF00005">
    <property type="entry name" value="ABC_tran"/>
    <property type="match status" value="2"/>
</dbReference>
<dbReference type="InterPro" id="IPR034003">
    <property type="entry name" value="ABCG_PDR_2"/>
</dbReference>
<dbReference type="Pfam" id="PF08370">
    <property type="entry name" value="PDR_assoc"/>
    <property type="match status" value="1"/>
</dbReference>
<reference evidence="13 14" key="1">
    <citation type="submission" date="2023-10" db="EMBL/GenBank/DDBJ databases">
        <authorList>
            <person name="Maclean D."/>
            <person name="Macfadyen A."/>
        </authorList>
    </citation>
    <scope>NUCLEOTIDE SEQUENCE [LARGE SCALE GENOMIC DNA]</scope>
</reference>
<evidence type="ECO:0000256" key="6">
    <source>
        <dbReference type="ARBA" id="ARBA00022741"/>
    </source>
</evidence>
<feature type="transmembrane region" description="Helical" evidence="11">
    <location>
        <begin position="559"/>
        <end position="580"/>
    </location>
</feature>
<feature type="transmembrane region" description="Helical" evidence="11">
    <location>
        <begin position="704"/>
        <end position="725"/>
    </location>
</feature>
<name>A0AAV1HVS7_9CHLO</name>
<feature type="region of interest" description="Disordered" evidence="10">
    <location>
        <begin position="856"/>
        <end position="904"/>
    </location>
</feature>
<dbReference type="InterPro" id="IPR003439">
    <property type="entry name" value="ABC_transporter-like_ATP-bd"/>
</dbReference>
<dbReference type="EMBL" id="CAUYUE010000003">
    <property type="protein sequence ID" value="CAK0748752.1"/>
    <property type="molecule type" value="Genomic_DNA"/>
</dbReference>
<accession>A0AAV1HVS7</accession>
<dbReference type="SMART" id="SM00382">
    <property type="entry name" value="AAA"/>
    <property type="match status" value="2"/>
</dbReference>
<feature type="transmembrane region" description="Helical" evidence="11">
    <location>
        <begin position="671"/>
        <end position="692"/>
    </location>
</feature>
<keyword evidence="9 11" id="KW-0472">Membrane</keyword>
<feature type="region of interest" description="Disordered" evidence="10">
    <location>
        <begin position="56"/>
        <end position="75"/>
    </location>
</feature>
<evidence type="ECO:0000256" key="9">
    <source>
        <dbReference type="ARBA" id="ARBA00023136"/>
    </source>
</evidence>
<evidence type="ECO:0000256" key="1">
    <source>
        <dbReference type="ARBA" id="ARBA00004141"/>
    </source>
</evidence>
<feature type="transmembrane region" description="Helical" evidence="11">
    <location>
        <begin position="786"/>
        <end position="810"/>
    </location>
</feature>
<dbReference type="PROSITE" id="PS50893">
    <property type="entry name" value="ABC_TRANSPORTER_2"/>
    <property type="match status" value="2"/>
</dbReference>
<dbReference type="InterPro" id="IPR027417">
    <property type="entry name" value="P-loop_NTPase"/>
</dbReference>
<comment type="similarity">
    <text evidence="2">Belongs to the ABC transporter superfamily. ABCG family. PDR (TC 3.A.1.205) subfamily.</text>
</comment>
<evidence type="ECO:0000256" key="11">
    <source>
        <dbReference type="SAM" id="Phobius"/>
    </source>
</evidence>
<evidence type="ECO:0000259" key="12">
    <source>
        <dbReference type="PROSITE" id="PS50893"/>
    </source>
</evidence>
<dbReference type="GO" id="GO:0005524">
    <property type="term" value="F:ATP binding"/>
    <property type="evidence" value="ECO:0007669"/>
    <property type="project" value="UniProtKB-KW"/>
</dbReference>
<dbReference type="InterPro" id="IPR013581">
    <property type="entry name" value="PDR_assoc"/>
</dbReference>
<feature type="compositionally biased region" description="Basic and acidic residues" evidence="10">
    <location>
        <begin position="860"/>
        <end position="869"/>
    </location>
</feature>
<dbReference type="GO" id="GO:0016020">
    <property type="term" value="C:membrane"/>
    <property type="evidence" value="ECO:0007669"/>
    <property type="project" value="UniProtKB-SubCell"/>
</dbReference>
<organism evidence="13 14">
    <name type="scientific">Coccomyxa viridis</name>
    <dbReference type="NCBI Taxonomy" id="1274662"/>
    <lineage>
        <taxon>Eukaryota</taxon>
        <taxon>Viridiplantae</taxon>
        <taxon>Chlorophyta</taxon>
        <taxon>core chlorophytes</taxon>
        <taxon>Trebouxiophyceae</taxon>
        <taxon>Trebouxiophyceae incertae sedis</taxon>
        <taxon>Coccomyxaceae</taxon>
        <taxon>Coccomyxa</taxon>
    </lineage>
</organism>
<feature type="transmembrane region" description="Helical" evidence="11">
    <location>
        <begin position="1356"/>
        <end position="1374"/>
    </location>
</feature>
<keyword evidence="8 11" id="KW-1133">Transmembrane helix</keyword>
<evidence type="ECO:0000313" key="14">
    <source>
        <dbReference type="Proteomes" id="UP001314263"/>
    </source>
</evidence>
<sequence length="1612" mass="178926">MLSAPLAKRSRKGTKEGVGASSSMGDDNFRPALNQGFAYDGAILKGAHTRRRLAMGRDAALESEPDEERDPEGPVTDYDELVRAAVQHASTFKHPMHVDDHVTMLDLRKLGRTKRQLIVDKALQTSDQNNELFLQKLQERIRRAGVKLPTVTVCFKGLNVSTTVYVGSRALPSTLNAYRNFIEDFLIRLRIMKGLKQPFTILDSVSGVLRPGRLTLLLGPPGAGKTTLLRTLAGKYQKDTSLKVSGDITYNGEPFANFYPQRTAAYVDQVDLHTAELTVRETLDFGARVQGTGLKAGFLRQLRDLEAKGGIHPDPDVDAYLKASAVEGTRRNPVTQYMIRILGLEVCQDTLVGNDMVRGISGGQKKRVTTGEMVVGPKNTLFLDEISTGLDSSTTFLIVRCIRNFAHTLQGTVLMALLQPAPEVYELFDDILLMAESHVVYHGPKEAVLPFFERLGFRLPPRKGIGDFLQEVTSKKDQAQYWADASKPYRFMPVKEFADAFAASPLGRRRAEEVEKCCGPPKEPPTPDPLVRTKYALGPLAVFRACFQREWVLMRRHSFVYIFRTIMNFVNGFIASMLFIRPTMHRNNLGDSNLYAGVLFYSQVHMLFDGFTEMAIQIDSLPVFYRQRDSLFFPSWAFALPVTLLRLPYSLVESALWSAMLYWIIGFDPDAGRYFTFFLVCFLTHQTAINLFRLMGAIGRSLVVAYVIAWLLFLLLILLCGFVLARPQIPPWFIGGYWALPLQWLISSAEANEFTSPRWQVPYKFHPEVTLGNAVASEFGWRNHRVFVWVGVAVACGWICLLNVLTILALKVLNPRGSSNPIVPEEQLADREHLRMGASANGAAAEEPLPVAAATELPAEVDRPQEERKARLRGASTDGFPSVTPTSGQEYMSAPGDEESKHAQHELERFYSARPSITPDDEVPAAEVELTPHAGAHAAPEAMAETVAETAPEAAPEAAPAMKPDQRGWERETTRMLPGTVSPESAQLQRSEKSKGMVLPFCPLNLAFSHMYYSVDLPPGSEAKGEAVEGVARPQLVLLTDISGCFRPGVLTCLMGVSGAGKTTLMDVLAGRKTGGHVRGTITVDGHPKDQATFNRVSGYVEQFDIHSPASTVKEALNFSAELRLEGVDAKQRKAFVGEVLELMELAPLASALVGVPGVSGLSVEQRKRLTIGVELVANPSIIFMDEPTSGLDARAAAIVMRTVRNTVNTGRTVVCTIHQPSIDIFEAFDELHLLKRGGKTIYAGPTGTDSAQLVSYFEAVPGVPPLQPGMNPATWMLEITAFASKERLGVDFADIWAQSGLARQRQELIESLQHPAPGSEPLKFSSKYARSIPQQFLIILKKFFTLYNRMPEYNAVRFFFTCVFGLLIGAIYWRKGQKRHSTITIQGVLGALLTSSIFLGTSNASTVQPVADTERSVFYRERAAGYYAELAWAAGEMVVELPYLLLQTCLYSVITYFMIWFEINAAKFWIYWAFTFMTLTFFTMYGMMTVAISPNVQVSAIISSACYSSWFLLAGFVVPRPRIPGWLIWMHWIDPLNYSVEGLIASQLGNVHDEYLALEDGMLVSCAEYIRIQYGYKWSFIGPAAAVLVGFSVLFMCINAFALKRFNFQQR</sequence>
<dbReference type="GO" id="GO:0071944">
    <property type="term" value="C:cell periphery"/>
    <property type="evidence" value="ECO:0007669"/>
    <property type="project" value="UniProtKB-ARBA"/>
</dbReference>
<feature type="transmembrane region" description="Helical" evidence="11">
    <location>
        <begin position="1499"/>
        <end position="1519"/>
    </location>
</feature>
<evidence type="ECO:0000256" key="10">
    <source>
        <dbReference type="SAM" id="MobiDB-lite"/>
    </source>
</evidence>
<feature type="domain" description="ABC transporter" evidence="12">
    <location>
        <begin position="1023"/>
        <end position="1262"/>
    </location>
</feature>
<dbReference type="Gene3D" id="3.40.50.300">
    <property type="entry name" value="P-loop containing nucleotide triphosphate hydrolases"/>
    <property type="match status" value="2"/>
</dbReference>
<comment type="caution">
    <text evidence="13">The sequence shown here is derived from an EMBL/GenBank/DDBJ whole genome shotgun (WGS) entry which is preliminary data.</text>
</comment>
<keyword evidence="7" id="KW-0067">ATP-binding</keyword>
<dbReference type="Pfam" id="PF01061">
    <property type="entry name" value="ABC2_membrane"/>
    <property type="match status" value="2"/>
</dbReference>
<feature type="region of interest" description="Disordered" evidence="10">
    <location>
        <begin position="1"/>
        <end position="27"/>
    </location>
</feature>
<keyword evidence="14" id="KW-1185">Reference proteome</keyword>
<dbReference type="Proteomes" id="UP001314263">
    <property type="component" value="Unassembled WGS sequence"/>
</dbReference>
<comment type="subcellular location">
    <subcellularLocation>
        <location evidence="1">Membrane</location>
        <topology evidence="1">Multi-pass membrane protein</topology>
    </subcellularLocation>
</comment>
<dbReference type="GO" id="GO:0016887">
    <property type="term" value="F:ATP hydrolysis activity"/>
    <property type="evidence" value="ECO:0007669"/>
    <property type="project" value="InterPro"/>
</dbReference>
<evidence type="ECO:0000256" key="4">
    <source>
        <dbReference type="ARBA" id="ARBA00022692"/>
    </source>
</evidence>
<evidence type="ECO:0000256" key="7">
    <source>
        <dbReference type="ARBA" id="ARBA00022840"/>
    </source>
</evidence>
<keyword evidence="5" id="KW-0677">Repeat</keyword>
<feature type="transmembrane region" description="Helical" evidence="11">
    <location>
        <begin position="1581"/>
        <end position="1603"/>
    </location>
</feature>
<gene>
    <name evidence="13" type="ORF">CVIRNUC_001857</name>
</gene>
<evidence type="ECO:0000256" key="5">
    <source>
        <dbReference type="ARBA" id="ARBA00022737"/>
    </source>
</evidence>
<protein>
    <recommendedName>
        <fullName evidence="12">ABC transporter domain-containing protein</fullName>
    </recommendedName>
</protein>
<feature type="transmembrane region" description="Helical" evidence="11">
    <location>
        <begin position="1442"/>
        <end position="1462"/>
    </location>
</feature>
<evidence type="ECO:0000256" key="8">
    <source>
        <dbReference type="ARBA" id="ARBA00022989"/>
    </source>
</evidence>
<dbReference type="InterPro" id="IPR013525">
    <property type="entry name" value="ABC2_TM"/>
</dbReference>
<evidence type="ECO:0000256" key="3">
    <source>
        <dbReference type="ARBA" id="ARBA00022448"/>
    </source>
</evidence>
<feature type="domain" description="ABC transporter" evidence="12">
    <location>
        <begin position="187"/>
        <end position="461"/>
    </location>
</feature>
<keyword evidence="3" id="KW-0813">Transport</keyword>
<keyword evidence="6" id="KW-0547">Nucleotide-binding</keyword>
<proteinExistence type="inferred from homology"/>